<dbReference type="AlphaFoldDB" id="V3ZUT1"/>
<evidence type="ECO:0000313" key="2">
    <source>
        <dbReference type="EMBL" id="ESO88122.1"/>
    </source>
</evidence>
<accession>V3ZUT1</accession>
<feature type="signal peptide" evidence="1">
    <location>
        <begin position="1"/>
        <end position="20"/>
    </location>
</feature>
<name>V3ZUT1_LOTGI</name>
<organism evidence="2 3">
    <name type="scientific">Lottia gigantea</name>
    <name type="common">Giant owl limpet</name>
    <dbReference type="NCBI Taxonomy" id="225164"/>
    <lineage>
        <taxon>Eukaryota</taxon>
        <taxon>Metazoa</taxon>
        <taxon>Spiralia</taxon>
        <taxon>Lophotrochozoa</taxon>
        <taxon>Mollusca</taxon>
        <taxon>Gastropoda</taxon>
        <taxon>Patellogastropoda</taxon>
        <taxon>Lottioidea</taxon>
        <taxon>Lottiidae</taxon>
        <taxon>Lottia</taxon>
    </lineage>
</organism>
<feature type="chain" id="PRO_5004715496" evidence="1">
    <location>
        <begin position="21"/>
        <end position="336"/>
    </location>
</feature>
<dbReference type="CTD" id="20240199"/>
<dbReference type="Gene3D" id="2.110.10.10">
    <property type="entry name" value="Hemopexin-like domain"/>
    <property type="match status" value="1"/>
</dbReference>
<gene>
    <name evidence="2" type="ORF">LOTGIDRAFT_165859</name>
</gene>
<protein>
    <submittedName>
        <fullName evidence="2">Uncharacterized protein</fullName>
    </submittedName>
</protein>
<evidence type="ECO:0000256" key="1">
    <source>
        <dbReference type="SAM" id="SignalP"/>
    </source>
</evidence>
<keyword evidence="3" id="KW-1185">Reference proteome</keyword>
<dbReference type="KEGG" id="lgi:LOTGIDRAFT_165859"/>
<dbReference type="RefSeq" id="XP_009061151.1">
    <property type="nucleotide sequence ID" value="XM_009062903.1"/>
</dbReference>
<sequence>MATFQVYLFLFISYILITGAEEKLSKFAKISENEEVIPPSGGNSWFPVRSKIFCSTVCISLGVSCNGFQFKGESKYYNVSSNTCAIIQYNIVLYTRQESAGISVYLHKDHADQTVATSVSTRKATYITSAIDTTLTTTNVPTTDTPTCNVDAALTLPDRIVLFSDSMVYFYSDLTALFSTPYNSMPVSSFLTGSTGSVDAAYTDVTSQYIFIIQGTDVHKHILSDGSLDSSETISQHFSQLSTIPTHIDGVMYYNNDVIVISSDIVRRYSSSKTVSVSTNSANNVFKSSNHHLAPSGVTAVTQNSNEAYIFSNSRVYKFTAGNKKGTWEILGDVVC</sequence>
<dbReference type="InterPro" id="IPR036375">
    <property type="entry name" value="Hemopexin-like_dom_sf"/>
</dbReference>
<dbReference type="Proteomes" id="UP000030746">
    <property type="component" value="Unassembled WGS sequence"/>
</dbReference>
<evidence type="ECO:0000313" key="3">
    <source>
        <dbReference type="Proteomes" id="UP000030746"/>
    </source>
</evidence>
<keyword evidence="1" id="KW-0732">Signal</keyword>
<dbReference type="SUPFAM" id="SSF50923">
    <property type="entry name" value="Hemopexin-like domain"/>
    <property type="match status" value="1"/>
</dbReference>
<dbReference type="EMBL" id="KB202752">
    <property type="protein sequence ID" value="ESO88122.1"/>
    <property type="molecule type" value="Genomic_DNA"/>
</dbReference>
<dbReference type="HOGENOM" id="CLU_840163_0_0_1"/>
<reference evidence="2 3" key="1">
    <citation type="journal article" date="2013" name="Nature">
        <title>Insights into bilaterian evolution from three spiralian genomes.</title>
        <authorList>
            <person name="Simakov O."/>
            <person name="Marletaz F."/>
            <person name="Cho S.J."/>
            <person name="Edsinger-Gonzales E."/>
            <person name="Havlak P."/>
            <person name="Hellsten U."/>
            <person name="Kuo D.H."/>
            <person name="Larsson T."/>
            <person name="Lv J."/>
            <person name="Arendt D."/>
            <person name="Savage R."/>
            <person name="Osoegawa K."/>
            <person name="de Jong P."/>
            <person name="Grimwood J."/>
            <person name="Chapman J.A."/>
            <person name="Shapiro H."/>
            <person name="Aerts A."/>
            <person name="Otillar R.P."/>
            <person name="Terry A.Y."/>
            <person name="Boore J.L."/>
            <person name="Grigoriev I.V."/>
            <person name="Lindberg D.R."/>
            <person name="Seaver E.C."/>
            <person name="Weisblat D.A."/>
            <person name="Putnam N.H."/>
            <person name="Rokhsar D.S."/>
        </authorList>
    </citation>
    <scope>NUCLEOTIDE SEQUENCE [LARGE SCALE GENOMIC DNA]</scope>
</reference>
<proteinExistence type="predicted"/>
<dbReference type="GeneID" id="20240199"/>